<evidence type="ECO:0000256" key="2">
    <source>
        <dbReference type="ARBA" id="ARBA00022737"/>
    </source>
</evidence>
<dbReference type="AlphaFoldDB" id="A0A921UIS2"/>
<evidence type="ECO:0000313" key="5">
    <source>
        <dbReference type="EMBL" id="KAG0533622.1"/>
    </source>
</evidence>
<feature type="domain" description="SMP" evidence="4">
    <location>
        <begin position="128"/>
        <end position="182"/>
    </location>
</feature>
<sequence>MRQSSRPGDVDPAAGGHQDKKLKLCGERSHGLDVLQGTANRDEEDAPATGAAVTIPGQALRAAALSPAGDRPVDHADATVVQAAVQRAAGQGGVVVPGGVAAVAQRAAETNKRPPDQEARGGEEAKPVALRDVLCDPSAVVPGDRAATWLDAEKVAAAYSAGEGGGMGEVADAMAAAALMNEGHRYDAATLRCKGD</sequence>
<evidence type="ECO:0000259" key="4">
    <source>
        <dbReference type="Pfam" id="PF04927"/>
    </source>
</evidence>
<comment type="caution">
    <text evidence="5">The sequence shown here is derived from an EMBL/GenBank/DDBJ whole genome shotgun (WGS) entry which is preliminary data.</text>
</comment>
<organism evidence="5 6">
    <name type="scientific">Sorghum bicolor</name>
    <name type="common">Sorghum</name>
    <name type="synonym">Sorghum vulgare</name>
    <dbReference type="NCBI Taxonomy" id="4558"/>
    <lineage>
        <taxon>Eukaryota</taxon>
        <taxon>Viridiplantae</taxon>
        <taxon>Streptophyta</taxon>
        <taxon>Embryophyta</taxon>
        <taxon>Tracheophyta</taxon>
        <taxon>Spermatophyta</taxon>
        <taxon>Magnoliopsida</taxon>
        <taxon>Liliopsida</taxon>
        <taxon>Poales</taxon>
        <taxon>Poaceae</taxon>
        <taxon>PACMAD clade</taxon>
        <taxon>Panicoideae</taxon>
        <taxon>Andropogonodae</taxon>
        <taxon>Andropogoneae</taxon>
        <taxon>Sorghinae</taxon>
        <taxon>Sorghum</taxon>
    </lineage>
</organism>
<reference evidence="5" key="1">
    <citation type="journal article" date="2019" name="BMC Genomics">
        <title>A new reference genome for Sorghum bicolor reveals high levels of sequence similarity between sweet and grain genotypes: implications for the genetics of sugar metabolism.</title>
        <authorList>
            <person name="Cooper E.A."/>
            <person name="Brenton Z.W."/>
            <person name="Flinn B.S."/>
            <person name="Jenkins J."/>
            <person name="Shu S."/>
            <person name="Flowers D."/>
            <person name="Luo F."/>
            <person name="Wang Y."/>
            <person name="Xia P."/>
            <person name="Barry K."/>
            <person name="Daum C."/>
            <person name="Lipzen A."/>
            <person name="Yoshinaga Y."/>
            <person name="Schmutz J."/>
            <person name="Saski C."/>
            <person name="Vermerris W."/>
            <person name="Kresovich S."/>
        </authorList>
    </citation>
    <scope>NUCLEOTIDE SEQUENCE</scope>
</reference>
<accession>A0A921UIS2</accession>
<reference evidence="5" key="2">
    <citation type="submission" date="2020-10" db="EMBL/GenBank/DDBJ databases">
        <authorList>
            <person name="Cooper E.A."/>
            <person name="Brenton Z.W."/>
            <person name="Flinn B.S."/>
            <person name="Jenkins J."/>
            <person name="Shu S."/>
            <person name="Flowers D."/>
            <person name="Luo F."/>
            <person name="Wang Y."/>
            <person name="Xia P."/>
            <person name="Barry K."/>
            <person name="Daum C."/>
            <person name="Lipzen A."/>
            <person name="Yoshinaga Y."/>
            <person name="Schmutz J."/>
            <person name="Saski C."/>
            <person name="Vermerris W."/>
            <person name="Kresovich S."/>
        </authorList>
    </citation>
    <scope>NUCLEOTIDE SEQUENCE</scope>
</reference>
<name>A0A921UIS2_SORBI</name>
<dbReference type="PANTHER" id="PTHR31174">
    <property type="entry name" value="SEED MATURATION FAMILY PROTEIN"/>
    <property type="match status" value="1"/>
</dbReference>
<evidence type="ECO:0000313" key="6">
    <source>
        <dbReference type="Proteomes" id="UP000807115"/>
    </source>
</evidence>
<dbReference type="EMBL" id="CM027683">
    <property type="protein sequence ID" value="KAG0533622.1"/>
    <property type="molecule type" value="Genomic_DNA"/>
</dbReference>
<feature type="domain" description="SMP" evidence="4">
    <location>
        <begin position="57"/>
        <end position="113"/>
    </location>
</feature>
<feature type="region of interest" description="Disordered" evidence="3">
    <location>
        <begin position="106"/>
        <end position="128"/>
    </location>
</feature>
<protein>
    <recommendedName>
        <fullName evidence="4">SMP domain-containing protein</fullName>
    </recommendedName>
</protein>
<feature type="compositionally biased region" description="Basic and acidic residues" evidence="3">
    <location>
        <begin position="109"/>
        <end position="126"/>
    </location>
</feature>
<dbReference type="Pfam" id="PF04927">
    <property type="entry name" value="SMP"/>
    <property type="match status" value="2"/>
</dbReference>
<proteinExistence type="inferred from homology"/>
<dbReference type="InterPro" id="IPR007011">
    <property type="entry name" value="LEA_SMP_dom"/>
</dbReference>
<feature type="region of interest" description="Disordered" evidence="3">
    <location>
        <begin position="1"/>
        <end position="25"/>
    </location>
</feature>
<dbReference type="PANTHER" id="PTHR31174:SF24">
    <property type="entry name" value="SMP DOMAIN-CONTAINING PROTEIN"/>
    <property type="match status" value="1"/>
</dbReference>
<gene>
    <name evidence="5" type="ORF">BDA96_04G208400</name>
</gene>
<comment type="similarity">
    <text evidence="1">Belongs to the LEA type SMP family.</text>
</comment>
<evidence type="ECO:0000256" key="1">
    <source>
        <dbReference type="ARBA" id="ARBA00010733"/>
    </source>
</evidence>
<keyword evidence="2" id="KW-0677">Repeat</keyword>
<dbReference type="Proteomes" id="UP000807115">
    <property type="component" value="Chromosome 4"/>
</dbReference>
<evidence type="ECO:0000256" key="3">
    <source>
        <dbReference type="SAM" id="MobiDB-lite"/>
    </source>
</evidence>
<dbReference type="InterPro" id="IPR042971">
    <property type="entry name" value="LEA_SMP"/>
</dbReference>